<sequence length="204" mass="22820">MSLLSFRQYAERAGINVSSVSRAVARGYIPTVNRDGQRLIDADAADRARERRFDPHGPGGTPERREEAKARWRARTGQGFDYGQLLLLAVLWEHGPALMAETMRMDGAESEMDIARAAAAFHEIVDVAAIVLFDEFNRSGVGDYRRLLPKVVLPDLSAEGLDHYQFVIGDDDSDESPVWAQDFHDRAAPLLERASVVSKIRRRV</sequence>
<gene>
    <name evidence="1" type="ORF">OXU80_10585</name>
</gene>
<name>A0ACD4NUQ5_9HYPH</name>
<accession>A0ACD4NUQ5</accession>
<reference evidence="1" key="1">
    <citation type="submission" date="2022-11" db="EMBL/GenBank/DDBJ databases">
        <title>beta-Carotene-producing bacterium, Jeongeuplla avenae sp. nov., alleviates the salt stress of Arabidopsis seedlings.</title>
        <authorList>
            <person name="Jiang L."/>
            <person name="Lee J."/>
        </authorList>
    </citation>
    <scope>NUCLEOTIDE SEQUENCE</scope>
    <source>
        <strain evidence="1">DY_R2A_6</strain>
    </source>
</reference>
<evidence type="ECO:0000313" key="1">
    <source>
        <dbReference type="EMBL" id="WAJ30615.1"/>
    </source>
</evidence>
<proteinExistence type="predicted"/>
<protein>
    <submittedName>
        <fullName evidence="1">Uncharacterized protein</fullName>
    </submittedName>
</protein>
<keyword evidence="2" id="KW-1185">Reference proteome</keyword>
<dbReference type="EMBL" id="CP113520">
    <property type="protein sequence ID" value="WAJ30615.1"/>
    <property type="molecule type" value="Genomic_DNA"/>
</dbReference>
<dbReference type="Proteomes" id="UP001163223">
    <property type="component" value="Chromosome"/>
</dbReference>
<evidence type="ECO:0000313" key="2">
    <source>
        <dbReference type="Proteomes" id="UP001163223"/>
    </source>
</evidence>
<organism evidence="1 2">
    <name type="scientific">Antarcticirhabdus aurantiaca</name>
    <dbReference type="NCBI Taxonomy" id="2606717"/>
    <lineage>
        <taxon>Bacteria</taxon>
        <taxon>Pseudomonadati</taxon>
        <taxon>Pseudomonadota</taxon>
        <taxon>Alphaproteobacteria</taxon>
        <taxon>Hyphomicrobiales</taxon>
        <taxon>Aurantimonadaceae</taxon>
        <taxon>Antarcticirhabdus</taxon>
    </lineage>
</organism>